<evidence type="ECO:0000313" key="1">
    <source>
        <dbReference type="EMBL" id="PON50381.1"/>
    </source>
</evidence>
<feature type="non-terminal residue" evidence="1">
    <location>
        <position position="80"/>
    </location>
</feature>
<dbReference type="OrthoDB" id="1194645at2759"/>
<dbReference type="EMBL" id="JXTB01000246">
    <property type="protein sequence ID" value="PON50381.1"/>
    <property type="molecule type" value="Genomic_DNA"/>
</dbReference>
<sequence length="80" mass="9171">MKIGDVVVDDMHLISNHIQPFYMDLFAEPQCQYHDYLLVQEVIPKLVSSSENAEFCRVPNDEEIRLTVFEMDALSSPGPD</sequence>
<accession>A0A2P5BNK5</accession>
<name>A0A2P5BNK5_PARAD</name>
<comment type="caution">
    <text evidence="1">The sequence shown here is derived from an EMBL/GenBank/DDBJ whole genome shotgun (WGS) entry which is preliminary data.</text>
</comment>
<evidence type="ECO:0000313" key="2">
    <source>
        <dbReference type="Proteomes" id="UP000237105"/>
    </source>
</evidence>
<organism evidence="1 2">
    <name type="scientific">Parasponia andersonii</name>
    <name type="common">Sponia andersonii</name>
    <dbReference type="NCBI Taxonomy" id="3476"/>
    <lineage>
        <taxon>Eukaryota</taxon>
        <taxon>Viridiplantae</taxon>
        <taxon>Streptophyta</taxon>
        <taxon>Embryophyta</taxon>
        <taxon>Tracheophyta</taxon>
        <taxon>Spermatophyta</taxon>
        <taxon>Magnoliopsida</taxon>
        <taxon>eudicotyledons</taxon>
        <taxon>Gunneridae</taxon>
        <taxon>Pentapetalae</taxon>
        <taxon>rosids</taxon>
        <taxon>fabids</taxon>
        <taxon>Rosales</taxon>
        <taxon>Cannabaceae</taxon>
        <taxon>Parasponia</taxon>
    </lineage>
</organism>
<dbReference type="AlphaFoldDB" id="A0A2P5BNK5"/>
<keyword evidence="2" id="KW-1185">Reference proteome</keyword>
<protein>
    <submittedName>
        <fullName evidence="1">Uncharacterized protein</fullName>
    </submittedName>
</protein>
<dbReference type="Proteomes" id="UP000237105">
    <property type="component" value="Unassembled WGS sequence"/>
</dbReference>
<gene>
    <name evidence="1" type="ORF">PanWU01x14_223530</name>
</gene>
<reference evidence="2" key="1">
    <citation type="submission" date="2016-06" db="EMBL/GenBank/DDBJ databases">
        <title>Parallel loss of symbiosis genes in relatives of nitrogen-fixing non-legume Parasponia.</title>
        <authorList>
            <person name="Van Velzen R."/>
            <person name="Holmer R."/>
            <person name="Bu F."/>
            <person name="Rutten L."/>
            <person name="Van Zeijl A."/>
            <person name="Liu W."/>
            <person name="Santuari L."/>
            <person name="Cao Q."/>
            <person name="Sharma T."/>
            <person name="Shen D."/>
            <person name="Roswanjaya Y."/>
            <person name="Wardhani T."/>
            <person name="Kalhor M.S."/>
            <person name="Jansen J."/>
            <person name="Van den Hoogen J."/>
            <person name="Gungor B."/>
            <person name="Hartog M."/>
            <person name="Hontelez J."/>
            <person name="Verver J."/>
            <person name="Yang W.-C."/>
            <person name="Schijlen E."/>
            <person name="Repin R."/>
            <person name="Schilthuizen M."/>
            <person name="Schranz E."/>
            <person name="Heidstra R."/>
            <person name="Miyata K."/>
            <person name="Fedorova E."/>
            <person name="Kohlen W."/>
            <person name="Bisseling T."/>
            <person name="Smit S."/>
            <person name="Geurts R."/>
        </authorList>
    </citation>
    <scope>NUCLEOTIDE SEQUENCE [LARGE SCALE GENOMIC DNA]</scope>
    <source>
        <strain evidence="2">cv. WU1-14</strain>
    </source>
</reference>
<proteinExistence type="predicted"/>